<feature type="transmembrane region" description="Helical" evidence="1">
    <location>
        <begin position="242"/>
        <end position="260"/>
    </location>
</feature>
<gene>
    <name evidence="2" type="ORF">CGZ93_02715</name>
</gene>
<dbReference type="RefSeq" id="WP_094362622.1">
    <property type="nucleotide sequence ID" value="NZ_NMVQ01000002.1"/>
</dbReference>
<comment type="caution">
    <text evidence="2">The sequence shown here is derived from an EMBL/GenBank/DDBJ whole genome shotgun (WGS) entry which is preliminary data.</text>
</comment>
<protein>
    <submittedName>
        <fullName evidence="2">Uncharacterized protein</fullName>
    </submittedName>
</protein>
<feature type="transmembrane region" description="Helical" evidence="1">
    <location>
        <begin position="117"/>
        <end position="141"/>
    </location>
</feature>
<evidence type="ECO:0000256" key="1">
    <source>
        <dbReference type="SAM" id="Phobius"/>
    </source>
</evidence>
<accession>A0A255HAE3</accession>
<feature type="transmembrane region" description="Helical" evidence="1">
    <location>
        <begin position="215"/>
        <end position="236"/>
    </location>
</feature>
<dbReference type="EMBL" id="NMVQ01000002">
    <property type="protein sequence ID" value="OYO24631.1"/>
    <property type="molecule type" value="Genomic_DNA"/>
</dbReference>
<keyword evidence="1" id="KW-1133">Transmembrane helix</keyword>
<feature type="transmembrane region" description="Helical" evidence="1">
    <location>
        <begin position="94"/>
        <end position="111"/>
    </location>
</feature>
<feature type="transmembrane region" description="Helical" evidence="1">
    <location>
        <begin position="65"/>
        <end position="82"/>
    </location>
</feature>
<keyword evidence="3" id="KW-1185">Reference proteome</keyword>
<dbReference type="OrthoDB" id="5192627at2"/>
<feature type="transmembrane region" description="Helical" evidence="1">
    <location>
        <begin position="190"/>
        <end position="208"/>
    </location>
</feature>
<name>A0A255HAE3_9ACTN</name>
<feature type="transmembrane region" description="Helical" evidence="1">
    <location>
        <begin position="22"/>
        <end position="38"/>
    </location>
</feature>
<dbReference type="AlphaFoldDB" id="A0A255HAE3"/>
<proteinExistence type="predicted"/>
<sequence>MTTLQTPAAPAAASRKPLANRLWLKILLVLLVLIPPIARNLPLGETSNAIQQVIMAPVAESVETLRITFKWMLFATIPFAFWPRFSGSVRARTVLGYYAVALVVVAIGQNWGTQTAWGSVFLLGNALIQLVVVGFLVRDVVAGLSRFDSPRRDRMWLLVPMLFAWLWPYTVRDGAAVAAFNEQVLVNGAGVAYCLTTPVVLGLMLIFADSVHRPTLAVAGWAGSIFGVLNMMTWFLLNPASWWMGVCHVPLLVISVWAAWEGRYRRHRKPAAAPVNPI</sequence>
<feature type="transmembrane region" description="Helical" evidence="1">
    <location>
        <begin position="153"/>
        <end position="170"/>
    </location>
</feature>
<keyword evidence="1" id="KW-0472">Membrane</keyword>
<keyword evidence="1" id="KW-0812">Transmembrane</keyword>
<evidence type="ECO:0000313" key="2">
    <source>
        <dbReference type="EMBL" id="OYO24631.1"/>
    </source>
</evidence>
<organism evidence="2 3">
    <name type="scientific">Enemella dayhoffiae</name>
    <dbReference type="NCBI Taxonomy" id="2016507"/>
    <lineage>
        <taxon>Bacteria</taxon>
        <taxon>Bacillati</taxon>
        <taxon>Actinomycetota</taxon>
        <taxon>Actinomycetes</taxon>
        <taxon>Propionibacteriales</taxon>
        <taxon>Propionibacteriaceae</taxon>
        <taxon>Enemella</taxon>
    </lineage>
</organism>
<evidence type="ECO:0000313" key="3">
    <source>
        <dbReference type="Proteomes" id="UP000216311"/>
    </source>
</evidence>
<dbReference type="Proteomes" id="UP000216311">
    <property type="component" value="Unassembled WGS sequence"/>
</dbReference>
<reference evidence="2 3" key="1">
    <citation type="submission" date="2017-07" db="EMBL/GenBank/DDBJ databases">
        <title>Draft whole genome sequences of clinical Proprionibacteriaceae strains.</title>
        <authorList>
            <person name="Bernier A.-M."/>
            <person name="Bernard K."/>
            <person name="Domingo M.-C."/>
        </authorList>
    </citation>
    <scope>NUCLEOTIDE SEQUENCE [LARGE SCALE GENOMIC DNA]</scope>
    <source>
        <strain evidence="2 3">NML 130396</strain>
    </source>
</reference>